<evidence type="ECO:0000256" key="4">
    <source>
        <dbReference type="ARBA" id="ARBA00022840"/>
    </source>
</evidence>
<dbReference type="SMART" id="SM00490">
    <property type="entry name" value="HELICc"/>
    <property type="match status" value="1"/>
</dbReference>
<organism evidence="11 12">
    <name type="scientific">Croceimicrobium hydrocarbonivorans</name>
    <dbReference type="NCBI Taxonomy" id="2761580"/>
    <lineage>
        <taxon>Bacteria</taxon>
        <taxon>Pseudomonadati</taxon>
        <taxon>Bacteroidota</taxon>
        <taxon>Flavobacteriia</taxon>
        <taxon>Flavobacteriales</taxon>
        <taxon>Owenweeksiaceae</taxon>
        <taxon>Croceimicrobium</taxon>
    </lineage>
</organism>
<name>A0A7H0VAN2_9FLAO</name>
<evidence type="ECO:0000259" key="10">
    <source>
        <dbReference type="PROSITE" id="PS51195"/>
    </source>
</evidence>
<dbReference type="RefSeq" id="WP_210757347.1">
    <property type="nucleotide sequence ID" value="NZ_CP060139.1"/>
</dbReference>
<dbReference type="GO" id="GO:0005829">
    <property type="term" value="C:cytosol"/>
    <property type="evidence" value="ECO:0007669"/>
    <property type="project" value="TreeGrafter"/>
</dbReference>
<sequence>MNRKTTAPSRRPGKPKSQHTGKPKGRRRPQGKPKNPSSIKPQDLLNQAEPREERHFEASFEYQDSALHPKLKELLAAKGYEKPTEIQEKSLEPLLAGRDLLGIAKTGSGKTAAFLLPLLQRQIQGKHQALILAPTRELAVQIEEEYRSLSKGLKLYSAVFIGGTNMNTDLRKAARNQDLIVATPGRLLDLHQRNALHFRSIKMLVIDEFDRLLDMGFERDLNHIIDLLPIERQNLLFSATLDRAQERRISEILVDPVRLQISSGDLTNNHVQQELIHLKDGQVKIEVLKEMLQRPGFDKVIIFAETKRWVSKINRKLRQADIRSDEIHGDKSQNYRQKALNSFKAGKLQVLIATDVAARGIDVDDVSHVINYQIPRSMDSYIHRVGRTGRAGKTGIAYTFIES</sequence>
<dbReference type="Pfam" id="PF00270">
    <property type="entry name" value="DEAD"/>
    <property type="match status" value="1"/>
</dbReference>
<dbReference type="GO" id="GO:0005524">
    <property type="term" value="F:ATP binding"/>
    <property type="evidence" value="ECO:0007669"/>
    <property type="project" value="UniProtKB-KW"/>
</dbReference>
<dbReference type="Pfam" id="PF00271">
    <property type="entry name" value="Helicase_C"/>
    <property type="match status" value="1"/>
</dbReference>
<dbReference type="SMART" id="SM00487">
    <property type="entry name" value="DEXDc"/>
    <property type="match status" value="1"/>
</dbReference>
<dbReference type="GO" id="GO:0016787">
    <property type="term" value="F:hydrolase activity"/>
    <property type="evidence" value="ECO:0007669"/>
    <property type="project" value="UniProtKB-KW"/>
</dbReference>
<dbReference type="GO" id="GO:0003724">
    <property type="term" value="F:RNA helicase activity"/>
    <property type="evidence" value="ECO:0007669"/>
    <property type="project" value="InterPro"/>
</dbReference>
<evidence type="ECO:0000256" key="5">
    <source>
        <dbReference type="ARBA" id="ARBA00038437"/>
    </source>
</evidence>
<evidence type="ECO:0000313" key="11">
    <source>
        <dbReference type="EMBL" id="QNR22780.1"/>
    </source>
</evidence>
<dbReference type="PANTHER" id="PTHR47959">
    <property type="entry name" value="ATP-DEPENDENT RNA HELICASE RHLE-RELATED"/>
    <property type="match status" value="1"/>
</dbReference>
<dbReference type="KEGG" id="chyd:H4K34_10350"/>
<gene>
    <name evidence="11" type="ORF">H4K34_10350</name>
</gene>
<dbReference type="CDD" id="cd00268">
    <property type="entry name" value="DEADc"/>
    <property type="match status" value="1"/>
</dbReference>
<protein>
    <submittedName>
        <fullName evidence="11">DEAD/DEAH box helicase</fullName>
    </submittedName>
</protein>
<evidence type="ECO:0000256" key="2">
    <source>
        <dbReference type="ARBA" id="ARBA00022801"/>
    </source>
</evidence>
<dbReference type="Gene3D" id="3.40.50.300">
    <property type="entry name" value="P-loop containing nucleotide triphosphate hydrolases"/>
    <property type="match status" value="2"/>
</dbReference>
<dbReference type="InterPro" id="IPR014014">
    <property type="entry name" value="RNA_helicase_DEAD_Q_motif"/>
</dbReference>
<keyword evidence="2" id="KW-0378">Hydrolase</keyword>
<dbReference type="InterPro" id="IPR001650">
    <property type="entry name" value="Helicase_C-like"/>
</dbReference>
<dbReference type="PROSITE" id="PS51192">
    <property type="entry name" value="HELICASE_ATP_BIND_1"/>
    <property type="match status" value="1"/>
</dbReference>
<feature type="domain" description="Helicase ATP-binding" evidence="8">
    <location>
        <begin position="91"/>
        <end position="259"/>
    </location>
</feature>
<feature type="domain" description="Helicase C-terminal" evidence="9">
    <location>
        <begin position="280"/>
        <end position="403"/>
    </location>
</feature>
<feature type="region of interest" description="Disordered" evidence="7">
    <location>
        <begin position="1"/>
        <end position="53"/>
    </location>
</feature>
<dbReference type="SUPFAM" id="SSF52540">
    <property type="entry name" value="P-loop containing nucleoside triphosphate hydrolases"/>
    <property type="match status" value="1"/>
</dbReference>
<evidence type="ECO:0000256" key="7">
    <source>
        <dbReference type="SAM" id="MobiDB-lite"/>
    </source>
</evidence>
<evidence type="ECO:0000256" key="6">
    <source>
        <dbReference type="PROSITE-ProRule" id="PRU00552"/>
    </source>
</evidence>
<feature type="short sequence motif" description="Q motif" evidence="6">
    <location>
        <begin position="60"/>
        <end position="88"/>
    </location>
</feature>
<dbReference type="AlphaFoldDB" id="A0A7H0VAN2"/>
<evidence type="ECO:0000256" key="1">
    <source>
        <dbReference type="ARBA" id="ARBA00022741"/>
    </source>
</evidence>
<proteinExistence type="inferred from homology"/>
<keyword evidence="4" id="KW-0067">ATP-binding</keyword>
<feature type="domain" description="DEAD-box RNA helicase Q" evidence="10">
    <location>
        <begin position="60"/>
        <end position="88"/>
    </location>
</feature>
<evidence type="ECO:0000259" key="9">
    <source>
        <dbReference type="PROSITE" id="PS51194"/>
    </source>
</evidence>
<reference evidence="11 12" key="1">
    <citation type="submission" date="2020-08" db="EMBL/GenBank/DDBJ databases">
        <title>Croceimicrobium hydrocarbonivorans gen. nov., sp. nov., a novel marine bacterium isolated from a bacterial consortium that degrades polyethylene terephthalate.</title>
        <authorList>
            <person name="Liu R."/>
        </authorList>
    </citation>
    <scope>NUCLEOTIDE SEQUENCE [LARGE SCALE GENOMIC DNA]</scope>
    <source>
        <strain evidence="11 12">A20-9</strain>
    </source>
</reference>
<keyword evidence="3 11" id="KW-0347">Helicase</keyword>
<dbReference type="EMBL" id="CP060139">
    <property type="protein sequence ID" value="QNR22780.1"/>
    <property type="molecule type" value="Genomic_DNA"/>
</dbReference>
<evidence type="ECO:0000313" key="12">
    <source>
        <dbReference type="Proteomes" id="UP000516305"/>
    </source>
</evidence>
<evidence type="ECO:0000256" key="3">
    <source>
        <dbReference type="ARBA" id="ARBA00022806"/>
    </source>
</evidence>
<dbReference type="CDD" id="cd18787">
    <property type="entry name" value="SF2_C_DEAD"/>
    <property type="match status" value="1"/>
</dbReference>
<dbReference type="InterPro" id="IPR014001">
    <property type="entry name" value="Helicase_ATP-bd"/>
</dbReference>
<comment type="similarity">
    <text evidence="5">Belongs to the DEAD box helicase family.</text>
</comment>
<dbReference type="InterPro" id="IPR027417">
    <property type="entry name" value="P-loop_NTPase"/>
</dbReference>
<dbReference type="InterPro" id="IPR050079">
    <property type="entry name" value="DEAD_box_RNA_helicase"/>
</dbReference>
<keyword evidence="12" id="KW-1185">Reference proteome</keyword>
<dbReference type="InterPro" id="IPR044742">
    <property type="entry name" value="DEAD/DEAH_RhlB"/>
</dbReference>
<dbReference type="PANTHER" id="PTHR47959:SF13">
    <property type="entry name" value="ATP-DEPENDENT RNA HELICASE RHLE"/>
    <property type="match status" value="1"/>
</dbReference>
<keyword evidence="1" id="KW-0547">Nucleotide-binding</keyword>
<dbReference type="InterPro" id="IPR011545">
    <property type="entry name" value="DEAD/DEAH_box_helicase_dom"/>
</dbReference>
<dbReference type="Proteomes" id="UP000516305">
    <property type="component" value="Chromosome"/>
</dbReference>
<dbReference type="PROSITE" id="PS51194">
    <property type="entry name" value="HELICASE_CTER"/>
    <property type="match status" value="1"/>
</dbReference>
<feature type="compositionally biased region" description="Basic residues" evidence="7">
    <location>
        <begin position="11"/>
        <end position="31"/>
    </location>
</feature>
<dbReference type="PROSITE" id="PS51195">
    <property type="entry name" value="Q_MOTIF"/>
    <property type="match status" value="1"/>
</dbReference>
<evidence type="ECO:0000259" key="8">
    <source>
        <dbReference type="PROSITE" id="PS51192"/>
    </source>
</evidence>
<dbReference type="GO" id="GO:0003676">
    <property type="term" value="F:nucleic acid binding"/>
    <property type="evidence" value="ECO:0007669"/>
    <property type="project" value="InterPro"/>
</dbReference>
<accession>A0A7H0VAN2</accession>